<accession>J7S5G9</accession>
<reference evidence="2 3" key="1">
    <citation type="journal article" date="2011" name="Proc. Natl. Acad. Sci. U.S.A.">
        <title>Evolutionary erosion of yeast sex chromosomes by mating-type switching accidents.</title>
        <authorList>
            <person name="Gordon J.L."/>
            <person name="Armisen D."/>
            <person name="Proux-Wera E."/>
            <person name="Oheigeartaigh S.S."/>
            <person name="Byrne K.P."/>
            <person name="Wolfe K.H."/>
        </authorList>
    </citation>
    <scope>NUCLEOTIDE SEQUENCE [LARGE SCALE GENOMIC DNA]</scope>
    <source>
        <strain evidence="3">ATCC MYA-139 / BCRC 22969 / CBS 8797 / CCRC 22969 / KCTC 17520 / NBRC 10181 / NCYC 3082</strain>
    </source>
</reference>
<dbReference type="HOGENOM" id="CLU_063516_0_1_1"/>
<dbReference type="AlphaFoldDB" id="J7S5G9"/>
<gene>
    <name evidence="2" type="primary">KNAG0C00280</name>
    <name evidence="2" type="ordered locus">KNAG_0C00280</name>
</gene>
<proteinExistence type="predicted"/>
<evidence type="ECO:0000256" key="1">
    <source>
        <dbReference type="SAM" id="MobiDB-lite"/>
    </source>
</evidence>
<dbReference type="KEGG" id="kng:KNAG_0C00280"/>
<dbReference type="eggNOG" id="ENOG502RZ25">
    <property type="taxonomic scope" value="Eukaryota"/>
</dbReference>
<organism evidence="2 3">
    <name type="scientific">Huiozyma naganishii (strain ATCC MYA-139 / BCRC 22969 / CBS 8797 / KCTC 17520 / NBRC 10181 / NCYC 3082 / Yp74L-3)</name>
    <name type="common">Yeast</name>
    <name type="synonym">Kazachstania naganishii</name>
    <dbReference type="NCBI Taxonomy" id="1071383"/>
    <lineage>
        <taxon>Eukaryota</taxon>
        <taxon>Fungi</taxon>
        <taxon>Dikarya</taxon>
        <taxon>Ascomycota</taxon>
        <taxon>Saccharomycotina</taxon>
        <taxon>Saccharomycetes</taxon>
        <taxon>Saccharomycetales</taxon>
        <taxon>Saccharomycetaceae</taxon>
        <taxon>Huiozyma</taxon>
    </lineage>
</organism>
<reference evidence="3" key="2">
    <citation type="submission" date="2012-08" db="EMBL/GenBank/DDBJ databases">
        <title>Genome sequence of Kazachstania naganishii.</title>
        <authorList>
            <person name="Gordon J.L."/>
            <person name="Armisen D."/>
            <person name="Proux-Wera E."/>
            <person name="OhEigeartaigh S.S."/>
            <person name="Byrne K.P."/>
            <person name="Wolfe K.H."/>
        </authorList>
    </citation>
    <scope>NUCLEOTIDE SEQUENCE [LARGE SCALE GENOMIC DNA]</scope>
    <source>
        <strain evidence="3">ATCC MYA-139 / BCRC 22969 / CBS 8797 / CCRC 22969 / KCTC 17520 / NBRC 10181 / NCYC 3082</strain>
    </source>
</reference>
<protein>
    <submittedName>
        <fullName evidence="2">Uncharacterized protein</fullName>
    </submittedName>
</protein>
<dbReference type="GeneID" id="34524821"/>
<feature type="compositionally biased region" description="Polar residues" evidence="1">
    <location>
        <begin position="203"/>
        <end position="212"/>
    </location>
</feature>
<evidence type="ECO:0000313" key="3">
    <source>
        <dbReference type="Proteomes" id="UP000006310"/>
    </source>
</evidence>
<dbReference type="Proteomes" id="UP000006310">
    <property type="component" value="Chromosome 3"/>
</dbReference>
<evidence type="ECO:0000313" key="2">
    <source>
        <dbReference type="EMBL" id="CCK69141.1"/>
    </source>
</evidence>
<name>J7S5G9_HUIN7</name>
<feature type="region of interest" description="Disordered" evidence="1">
    <location>
        <begin position="197"/>
        <end position="243"/>
    </location>
</feature>
<keyword evidence="3" id="KW-1185">Reference proteome</keyword>
<feature type="compositionally biased region" description="Acidic residues" evidence="1">
    <location>
        <begin position="223"/>
        <end position="233"/>
    </location>
</feature>
<sequence>MTPLSNKRTFSEALKNTSSHDLFVVRNLKESKPPLSSRCLPRKTAFELPSPDTNCDSAESDTSINIESGIQSSPYNGQSQFATANGLFPRDNSTAAPFSTDEDDDAFVDSFNTVHDLENYRFSVERRRTLSRPGSFSIPSRRNVVSKTDLVARERCFDYIVQSIDEVWARYCDTTACAEAEAYGDWNTMKRRKLSSSSRSCPEMSTMTSLASLSHKPLRLSEGEESEESDQDEANSGYKSEGTNITEYETDSSEYRMVSKLPDSVKLESLKCRLTKAKNYLEQFYDSDDYADCIAFWKRWDMIKYSAVEVMEDDDDDEVVEHALKELEEGRCFID</sequence>
<dbReference type="RefSeq" id="XP_022463387.1">
    <property type="nucleotide sequence ID" value="XM_022606720.1"/>
</dbReference>
<dbReference type="OrthoDB" id="4096201at2759"/>
<dbReference type="EMBL" id="HE978316">
    <property type="protein sequence ID" value="CCK69141.1"/>
    <property type="molecule type" value="Genomic_DNA"/>
</dbReference>